<dbReference type="AlphaFoldDB" id="A0A0C4YDC6"/>
<dbReference type="InterPro" id="IPR007400">
    <property type="entry name" value="PrpF-like"/>
</dbReference>
<name>A0A0C4YDC6_9BURK</name>
<evidence type="ECO:0000313" key="4">
    <source>
        <dbReference type="Proteomes" id="UP000031843"/>
    </source>
</evidence>
<evidence type="ECO:0000313" key="3">
    <source>
        <dbReference type="EMBL" id="AJG18711.1"/>
    </source>
</evidence>
<comment type="similarity">
    <text evidence="1">Belongs to the PrpF family.</text>
</comment>
<protein>
    <submittedName>
        <fullName evidence="3">2-methylaconitate cis-trans isomerase</fullName>
    </submittedName>
</protein>
<dbReference type="EMBL" id="CP010536">
    <property type="protein sequence ID" value="AJG18711.1"/>
    <property type="molecule type" value="Genomic_DNA"/>
</dbReference>
<dbReference type="Gene3D" id="3.10.310.10">
    <property type="entry name" value="Diaminopimelate Epimerase, Chain A, domain 1"/>
    <property type="match status" value="1"/>
</dbReference>
<organism evidence="3 4">
    <name type="scientific">Cupriavidus basilensis</name>
    <dbReference type="NCBI Taxonomy" id="68895"/>
    <lineage>
        <taxon>Bacteria</taxon>
        <taxon>Pseudomonadati</taxon>
        <taxon>Pseudomonadota</taxon>
        <taxon>Betaproteobacteria</taxon>
        <taxon>Burkholderiales</taxon>
        <taxon>Burkholderiaceae</taxon>
        <taxon>Cupriavidus</taxon>
    </lineage>
</organism>
<dbReference type="GO" id="GO:0016853">
    <property type="term" value="F:isomerase activity"/>
    <property type="evidence" value="ECO:0007669"/>
    <property type="project" value="UniProtKB-KW"/>
</dbReference>
<dbReference type="Pfam" id="PF04303">
    <property type="entry name" value="PrpF"/>
    <property type="match status" value="1"/>
</dbReference>
<sequence length="191" mass="20123">MEIPAYYMRGGTSKGVFFLADDLPTDPGDRDAVLLRVIGSPDPHGRQSDGMGGATANTSHVVLVRPSQRPDCDVDCLFGAVAIGEPRIDWAGNGGELLAAAAPFAIWRGFVPARDSVTTVRIWLLSAGQAVVARVPCRNGHPLEDGDFAEDGLPFAADGIVLDYLAPASGSLPSTSARRLMTGLVHVPERC</sequence>
<evidence type="ECO:0000256" key="2">
    <source>
        <dbReference type="ARBA" id="ARBA00023235"/>
    </source>
</evidence>
<accession>A0A0C4YDC6</accession>
<dbReference type="SUPFAM" id="SSF54506">
    <property type="entry name" value="Diaminopimelate epimerase-like"/>
    <property type="match status" value="1"/>
</dbReference>
<keyword evidence="4" id="KW-1185">Reference proteome</keyword>
<dbReference type="KEGG" id="cbw:RR42_m1305"/>
<dbReference type="PANTHER" id="PTHR43709">
    <property type="entry name" value="ACONITATE ISOMERASE-RELATED"/>
    <property type="match status" value="1"/>
</dbReference>
<keyword evidence="2 3" id="KW-0413">Isomerase</keyword>
<dbReference type="PANTHER" id="PTHR43709:SF3">
    <property type="entry name" value="ISOMERASE YBHH-RELATED"/>
    <property type="match status" value="1"/>
</dbReference>
<dbReference type="RefSeq" id="WP_052494477.1">
    <property type="nucleotide sequence ID" value="NZ_CP010536.1"/>
</dbReference>
<proteinExistence type="inferred from homology"/>
<evidence type="ECO:0000256" key="1">
    <source>
        <dbReference type="ARBA" id="ARBA00007673"/>
    </source>
</evidence>
<dbReference type="STRING" id="68895.RR42_m1305"/>
<gene>
    <name evidence="3" type="ORF">RR42_m1305</name>
</gene>
<dbReference type="Proteomes" id="UP000031843">
    <property type="component" value="Chromosome main"/>
</dbReference>
<reference evidence="3 4" key="1">
    <citation type="journal article" date="2015" name="Genome Announc.">
        <title>Complete Genome Sequence of Cupriavidus basilensis 4G11, Isolated from the Oak Ridge Field Research Center Site.</title>
        <authorList>
            <person name="Ray J."/>
            <person name="Waters R.J."/>
            <person name="Skerker J.M."/>
            <person name="Kuehl J.V."/>
            <person name="Price M.N."/>
            <person name="Huang J."/>
            <person name="Chakraborty R."/>
            <person name="Arkin A.P."/>
            <person name="Deutschbauer A."/>
        </authorList>
    </citation>
    <scope>NUCLEOTIDE SEQUENCE [LARGE SCALE GENOMIC DNA]</scope>
    <source>
        <strain evidence="3">4G11</strain>
    </source>
</reference>